<dbReference type="PANTHER" id="PTHR13061">
    <property type="entry name" value="DYNACTIN SUBUNIT P25"/>
    <property type="match status" value="1"/>
</dbReference>
<dbReference type="InterPro" id="IPR050484">
    <property type="entry name" value="Transf_Hexapept/Carb_Anhydrase"/>
</dbReference>
<dbReference type="InterPro" id="IPR011004">
    <property type="entry name" value="Trimer_LpxA-like_sf"/>
</dbReference>
<keyword evidence="2" id="KW-1185">Reference proteome</keyword>
<dbReference type="SUPFAM" id="SSF51161">
    <property type="entry name" value="Trimeric LpxA-like enzymes"/>
    <property type="match status" value="1"/>
</dbReference>
<dbReference type="InterPro" id="IPR001451">
    <property type="entry name" value="Hexapep"/>
</dbReference>
<dbReference type="EMBL" id="SACY01000002">
    <property type="protein sequence ID" value="RVU25693.1"/>
    <property type="molecule type" value="Genomic_DNA"/>
</dbReference>
<reference evidence="1 2" key="1">
    <citation type="submission" date="2019-01" db="EMBL/GenBank/DDBJ databases">
        <authorList>
            <person name="Chen W.-M."/>
        </authorList>
    </citation>
    <scope>NUCLEOTIDE SEQUENCE [LARGE SCALE GENOMIC DNA]</scope>
    <source>
        <strain evidence="1 2">FSY-15</strain>
    </source>
</reference>
<dbReference type="CDD" id="cd04645">
    <property type="entry name" value="LbH_gamma_CA_like"/>
    <property type="match status" value="1"/>
</dbReference>
<dbReference type="Gene3D" id="2.160.10.10">
    <property type="entry name" value="Hexapeptide repeat proteins"/>
    <property type="match status" value="1"/>
</dbReference>
<comment type="caution">
    <text evidence="1">The sequence shown here is derived from an EMBL/GenBank/DDBJ whole genome shotgun (WGS) entry which is preliminary data.</text>
</comment>
<dbReference type="OrthoDB" id="9803036at2"/>
<dbReference type="AlphaFoldDB" id="A0A437PTV2"/>
<dbReference type="InterPro" id="IPR047324">
    <property type="entry name" value="LbH_gamma_CA-like"/>
</dbReference>
<evidence type="ECO:0000313" key="1">
    <source>
        <dbReference type="EMBL" id="RVU25693.1"/>
    </source>
</evidence>
<sequence>MFLAPNASVMGQVTIEEQVSIWYGAVIRADVEKIHIGQGSNIQDNAVLHADPGHPTILAKNVTVGHSAIVHGAQIGEGSMIGMHSTILNGAKIGKFCLIGAGALVKEGMEIPDFSMAVGIPAKIIRTLNDEEIEWLKKSAPHYIAMGERHAKGEFPLIKQEDLG</sequence>
<evidence type="ECO:0000313" key="2">
    <source>
        <dbReference type="Proteomes" id="UP000282832"/>
    </source>
</evidence>
<gene>
    <name evidence="1" type="ORF">EOJ36_04555</name>
</gene>
<name>A0A437PTV2_9BACT</name>
<dbReference type="PANTHER" id="PTHR13061:SF29">
    <property type="entry name" value="GAMMA CARBONIC ANHYDRASE-LIKE 1, MITOCHONDRIAL-RELATED"/>
    <property type="match status" value="1"/>
</dbReference>
<dbReference type="Proteomes" id="UP000282832">
    <property type="component" value="Unassembled WGS sequence"/>
</dbReference>
<organism evidence="1 2">
    <name type="scientific">Sandaracinomonas limnophila</name>
    <dbReference type="NCBI Taxonomy" id="1862386"/>
    <lineage>
        <taxon>Bacteria</taxon>
        <taxon>Pseudomonadati</taxon>
        <taxon>Bacteroidota</taxon>
        <taxon>Cytophagia</taxon>
        <taxon>Cytophagales</taxon>
        <taxon>Flectobacillaceae</taxon>
        <taxon>Sandaracinomonas</taxon>
    </lineage>
</organism>
<accession>A0A437PTV2</accession>
<protein>
    <submittedName>
        <fullName evidence="1">Gamma carbonic anhydrase family protein</fullName>
    </submittedName>
</protein>
<proteinExistence type="predicted"/>
<dbReference type="Pfam" id="PF00132">
    <property type="entry name" value="Hexapep"/>
    <property type="match status" value="1"/>
</dbReference>